<reference evidence="3" key="2">
    <citation type="journal article" date="2021" name="Microbiome">
        <title>Successional dynamics and alternative stable states in a saline activated sludge microbial community over 9 years.</title>
        <authorList>
            <person name="Wang Y."/>
            <person name="Ye J."/>
            <person name="Ju F."/>
            <person name="Liu L."/>
            <person name="Boyd J.A."/>
            <person name="Deng Y."/>
            <person name="Parks D.H."/>
            <person name="Jiang X."/>
            <person name="Yin X."/>
            <person name="Woodcroft B.J."/>
            <person name="Tyson G.W."/>
            <person name="Hugenholtz P."/>
            <person name="Polz M.F."/>
            <person name="Zhang T."/>
        </authorList>
    </citation>
    <scope>NUCLEOTIDE SEQUENCE</scope>
    <source>
        <strain evidence="3">HKST-UBA01</strain>
    </source>
</reference>
<dbReference type="AlphaFoldDB" id="A0A956RQ88"/>
<dbReference type="InterPro" id="IPR011765">
    <property type="entry name" value="Pept_M16_N"/>
</dbReference>
<dbReference type="Pfam" id="PF05193">
    <property type="entry name" value="Peptidase_M16_C"/>
    <property type="match status" value="1"/>
</dbReference>
<dbReference type="PANTHER" id="PTHR11851">
    <property type="entry name" value="METALLOPROTEASE"/>
    <property type="match status" value="1"/>
</dbReference>
<dbReference type="InterPro" id="IPR007863">
    <property type="entry name" value="Peptidase_M16_C"/>
</dbReference>
<dbReference type="GO" id="GO:0046872">
    <property type="term" value="F:metal ion binding"/>
    <property type="evidence" value="ECO:0007669"/>
    <property type="project" value="InterPro"/>
</dbReference>
<dbReference type="EMBL" id="JAGQHR010000545">
    <property type="protein sequence ID" value="MCA9729013.1"/>
    <property type="molecule type" value="Genomic_DNA"/>
</dbReference>
<dbReference type="Pfam" id="PF00675">
    <property type="entry name" value="Peptidase_M16"/>
    <property type="match status" value="1"/>
</dbReference>
<protein>
    <submittedName>
        <fullName evidence="3">Insulinase family protein</fullName>
    </submittedName>
</protein>
<evidence type="ECO:0000259" key="2">
    <source>
        <dbReference type="Pfam" id="PF05193"/>
    </source>
</evidence>
<organism evidence="3 4">
    <name type="scientific">Eiseniibacteriota bacterium</name>
    <dbReference type="NCBI Taxonomy" id="2212470"/>
    <lineage>
        <taxon>Bacteria</taxon>
        <taxon>Candidatus Eiseniibacteriota</taxon>
    </lineage>
</organism>
<feature type="domain" description="Peptidase M16 N-terminal" evidence="1">
    <location>
        <begin position="30"/>
        <end position="169"/>
    </location>
</feature>
<accession>A0A956RQ88</accession>
<dbReference type="SUPFAM" id="SSF63411">
    <property type="entry name" value="LuxS/MPP-like metallohydrolase"/>
    <property type="match status" value="1"/>
</dbReference>
<feature type="domain" description="Peptidase M16 C-terminal" evidence="2">
    <location>
        <begin position="181"/>
        <end position="246"/>
    </location>
</feature>
<dbReference type="Gene3D" id="3.30.830.10">
    <property type="entry name" value="Metalloenzyme, LuxS/M16 peptidase-like"/>
    <property type="match status" value="1"/>
</dbReference>
<comment type="caution">
    <text evidence="3">The sequence shown here is derived from an EMBL/GenBank/DDBJ whole genome shotgun (WGS) entry which is preliminary data.</text>
</comment>
<evidence type="ECO:0000313" key="3">
    <source>
        <dbReference type="EMBL" id="MCA9729013.1"/>
    </source>
</evidence>
<dbReference type="Proteomes" id="UP000697710">
    <property type="component" value="Unassembled WGS sequence"/>
</dbReference>
<evidence type="ECO:0000313" key="4">
    <source>
        <dbReference type="Proteomes" id="UP000697710"/>
    </source>
</evidence>
<gene>
    <name evidence="3" type="ORF">KC729_15075</name>
</gene>
<feature type="non-terminal residue" evidence="3">
    <location>
        <position position="263"/>
    </location>
</feature>
<reference evidence="3" key="1">
    <citation type="submission" date="2020-04" db="EMBL/GenBank/DDBJ databases">
        <authorList>
            <person name="Zhang T."/>
        </authorList>
    </citation>
    <scope>NUCLEOTIDE SEQUENCE</scope>
    <source>
        <strain evidence="3">HKST-UBA01</strain>
    </source>
</reference>
<evidence type="ECO:0000259" key="1">
    <source>
        <dbReference type="Pfam" id="PF00675"/>
    </source>
</evidence>
<name>A0A956RQ88_UNCEI</name>
<sequence>MSPSPTTTGGEGPRIAVHRKTLSNGLLALLVQRPGLPVVSLNLLLRSGLVRERRGEEGLAQLTTTLLSHGTRQRSATQLAEDVDSLGAALGVHCDRDFASVGLSAASDDLGAAIEILADVVTQPAFAAEEIERRRSDILSGLRRREDDNAYRVARRFTECIFGDHPYRNPSLGRPEVVSELSRDQIVGFYESGFRPNNGVLAVVGAFEPEDLLRDLEARLGSWKPGTVSDSALPPIPEATERTVETLQKDDVVQATIRVGRVG</sequence>
<dbReference type="InterPro" id="IPR011249">
    <property type="entry name" value="Metalloenz_LuxS/M16"/>
</dbReference>
<dbReference type="PANTHER" id="PTHR11851:SF224">
    <property type="entry name" value="PROCESSING PROTEASE"/>
    <property type="match status" value="1"/>
</dbReference>
<dbReference type="InterPro" id="IPR050361">
    <property type="entry name" value="MPP/UQCRC_Complex"/>
</dbReference>
<proteinExistence type="predicted"/>